<keyword evidence="1" id="KW-0732">Signal</keyword>
<dbReference type="EMBL" id="PJQD01000115">
    <property type="protein sequence ID" value="POY70574.1"/>
    <property type="molecule type" value="Genomic_DNA"/>
</dbReference>
<dbReference type="Gene3D" id="3.90.180.10">
    <property type="entry name" value="Medium-chain alcohol dehydrogenases, catalytic domain"/>
    <property type="match status" value="1"/>
</dbReference>
<feature type="domain" description="Enoyl reductase (ER)" evidence="2">
    <location>
        <begin position="51"/>
        <end position="385"/>
    </location>
</feature>
<dbReference type="PANTHER" id="PTHR45348">
    <property type="entry name" value="HYPOTHETICAL OXIDOREDUCTASE (EUROFUNG)"/>
    <property type="match status" value="1"/>
</dbReference>
<dbReference type="PANTHER" id="PTHR45348:SF2">
    <property type="entry name" value="ZINC-TYPE ALCOHOL DEHYDROGENASE-LIKE PROTEIN C2E1P3.01"/>
    <property type="match status" value="1"/>
</dbReference>
<accession>A0A2S5B1A6</accession>
<dbReference type="SUPFAM" id="SSF51735">
    <property type="entry name" value="NAD(P)-binding Rossmann-fold domains"/>
    <property type="match status" value="1"/>
</dbReference>
<evidence type="ECO:0000256" key="1">
    <source>
        <dbReference type="SAM" id="SignalP"/>
    </source>
</evidence>
<dbReference type="GO" id="GO:0016651">
    <property type="term" value="F:oxidoreductase activity, acting on NAD(P)H"/>
    <property type="evidence" value="ECO:0007669"/>
    <property type="project" value="InterPro"/>
</dbReference>
<dbReference type="InterPro" id="IPR047122">
    <property type="entry name" value="Trans-enoyl_RdTase-like"/>
</dbReference>
<proteinExistence type="predicted"/>
<comment type="caution">
    <text evidence="3">The sequence shown here is derived from an EMBL/GenBank/DDBJ whole genome shotgun (WGS) entry which is preliminary data.</text>
</comment>
<dbReference type="InterPro" id="IPR020843">
    <property type="entry name" value="ER"/>
</dbReference>
<keyword evidence="4" id="KW-1185">Reference proteome</keyword>
<evidence type="ECO:0000259" key="2">
    <source>
        <dbReference type="SMART" id="SM00829"/>
    </source>
</evidence>
<gene>
    <name evidence="3" type="ORF">BMF94_6489</name>
</gene>
<dbReference type="InterPro" id="IPR036291">
    <property type="entry name" value="NAD(P)-bd_dom_sf"/>
</dbReference>
<organism evidence="3 4">
    <name type="scientific">Rhodotorula taiwanensis</name>
    <dbReference type="NCBI Taxonomy" id="741276"/>
    <lineage>
        <taxon>Eukaryota</taxon>
        <taxon>Fungi</taxon>
        <taxon>Dikarya</taxon>
        <taxon>Basidiomycota</taxon>
        <taxon>Pucciniomycotina</taxon>
        <taxon>Microbotryomycetes</taxon>
        <taxon>Sporidiobolales</taxon>
        <taxon>Sporidiobolaceae</taxon>
        <taxon>Rhodotorula</taxon>
    </lineage>
</organism>
<evidence type="ECO:0000313" key="4">
    <source>
        <dbReference type="Proteomes" id="UP000237144"/>
    </source>
</evidence>
<dbReference type="Proteomes" id="UP000237144">
    <property type="component" value="Unassembled WGS sequence"/>
</dbReference>
<dbReference type="SMART" id="SM00829">
    <property type="entry name" value="PKS_ER"/>
    <property type="match status" value="1"/>
</dbReference>
<dbReference type="Gene3D" id="3.40.50.720">
    <property type="entry name" value="NAD(P)-binding Rossmann-like Domain"/>
    <property type="match status" value="1"/>
</dbReference>
<dbReference type="InterPro" id="IPR013149">
    <property type="entry name" value="ADH-like_C"/>
</dbReference>
<sequence length="390" mass="40273">MMTCTAAAISVVFVARCEASRSTLFPSSHTFSSILPSIMSQNSAAWIQKAKAQLEVAEAPAWTAEKGEVLVKVHSVSVQPVDWKIQDYDFFVKSYPFILGTDVAGEVLEVGEGVTNVKKGDRVLGHCKSLATGQPKHSAFQKLSVLDALLTSPIPDSVSFDEATVLPLALSTAAAGLYQSNHLDLPLPSADSPSSAGKGKVILVYGGSSSVGSAAIQLAAASGVAAVTTCSPANFDLVKSLGAAAAIDYKSDSAVEDAVKAIESAGSEFAGAYDAISEKSTVERCAEIASKAFGGQGKLYVATTLPPPEKLEGGVKAGGVFAIDILSKDDARVAKSVYLDFVPRALANGSLKAKPDPLVVGKGLGKVQEGLNVQKKGVSAKKVVISDIQS</sequence>
<reference evidence="3 4" key="1">
    <citation type="journal article" date="2018" name="Front. Microbiol.">
        <title>Prospects for Fungal Bioremediation of Acidic Radioactive Waste Sites: Characterization and Genome Sequence of Rhodotorula taiwanensis MD1149.</title>
        <authorList>
            <person name="Tkavc R."/>
            <person name="Matrosova V.Y."/>
            <person name="Grichenko O.E."/>
            <person name="Gostincar C."/>
            <person name="Volpe R.P."/>
            <person name="Klimenkova P."/>
            <person name="Gaidamakova E.K."/>
            <person name="Zhou C.E."/>
            <person name="Stewart B.J."/>
            <person name="Lyman M.G."/>
            <person name="Malfatti S.A."/>
            <person name="Rubinfeld B."/>
            <person name="Courtot M."/>
            <person name="Singh J."/>
            <person name="Dalgard C.L."/>
            <person name="Hamilton T."/>
            <person name="Frey K.G."/>
            <person name="Gunde-Cimerman N."/>
            <person name="Dugan L."/>
            <person name="Daly M.J."/>
        </authorList>
    </citation>
    <scope>NUCLEOTIDE SEQUENCE [LARGE SCALE GENOMIC DNA]</scope>
    <source>
        <strain evidence="3 4">MD1149</strain>
    </source>
</reference>
<feature type="chain" id="PRO_5015585104" description="Enoyl reductase (ER) domain-containing protein" evidence="1">
    <location>
        <begin position="20"/>
        <end position="390"/>
    </location>
</feature>
<dbReference type="Pfam" id="PF00107">
    <property type="entry name" value="ADH_zinc_N"/>
    <property type="match status" value="1"/>
</dbReference>
<dbReference type="InterPro" id="IPR011032">
    <property type="entry name" value="GroES-like_sf"/>
</dbReference>
<protein>
    <recommendedName>
        <fullName evidence="2">Enoyl reductase (ER) domain-containing protein</fullName>
    </recommendedName>
</protein>
<dbReference type="SUPFAM" id="SSF50129">
    <property type="entry name" value="GroES-like"/>
    <property type="match status" value="1"/>
</dbReference>
<dbReference type="STRING" id="741276.A0A2S5B1A6"/>
<evidence type="ECO:0000313" key="3">
    <source>
        <dbReference type="EMBL" id="POY70574.1"/>
    </source>
</evidence>
<dbReference type="CDD" id="cd08249">
    <property type="entry name" value="enoyl_reductase_like"/>
    <property type="match status" value="1"/>
</dbReference>
<feature type="signal peptide" evidence="1">
    <location>
        <begin position="1"/>
        <end position="19"/>
    </location>
</feature>
<dbReference type="AlphaFoldDB" id="A0A2S5B1A6"/>
<dbReference type="InterPro" id="IPR013154">
    <property type="entry name" value="ADH-like_N"/>
</dbReference>
<dbReference type="OrthoDB" id="3233595at2759"/>
<dbReference type="Pfam" id="PF08240">
    <property type="entry name" value="ADH_N"/>
    <property type="match status" value="1"/>
</dbReference>
<name>A0A2S5B1A6_9BASI</name>